<evidence type="ECO:0000313" key="1">
    <source>
        <dbReference type="EMBL" id="CDL81931.1"/>
    </source>
</evidence>
<comment type="caution">
    <text evidence="1">The sequence shown here is derived from an EMBL/GenBank/DDBJ whole genome shotgun (WGS) entry which is preliminary data.</text>
</comment>
<dbReference type="AlphaFoldDB" id="W1IWG1"/>
<protein>
    <submittedName>
        <fullName evidence="1">Uncharacterized protein</fullName>
    </submittedName>
</protein>
<organism evidence="1 2">
    <name type="scientific">Xenorhabdus szentirmaii DSM 16338</name>
    <dbReference type="NCBI Taxonomy" id="1427518"/>
    <lineage>
        <taxon>Bacteria</taxon>
        <taxon>Pseudomonadati</taxon>
        <taxon>Pseudomonadota</taxon>
        <taxon>Gammaproteobacteria</taxon>
        <taxon>Enterobacterales</taxon>
        <taxon>Morganellaceae</taxon>
        <taxon>Xenorhabdus</taxon>
    </lineage>
</organism>
<gene>
    <name evidence="1" type="ORF">XSR1_170053</name>
</gene>
<evidence type="ECO:0000313" key="2">
    <source>
        <dbReference type="Proteomes" id="UP000019202"/>
    </source>
</evidence>
<sequence length="52" mass="6304">MSYYMLLFDITLEVDLNYKRGGKTRYYLDRDRYLSEKESECENTLGFNCCSR</sequence>
<proteinExistence type="predicted"/>
<dbReference type="EMBL" id="CBXF010000074">
    <property type="protein sequence ID" value="CDL81931.1"/>
    <property type="molecule type" value="Genomic_DNA"/>
</dbReference>
<name>W1IWG1_9GAMM</name>
<dbReference type="Proteomes" id="UP000019202">
    <property type="component" value="Unassembled WGS sequence"/>
</dbReference>
<reference evidence="1" key="1">
    <citation type="submission" date="2013-11" db="EMBL/GenBank/DDBJ databases">
        <title>Draft genome sequence and annotation of the entomopathogenic bacteria, Xenorhabdus cabanillasi strain JM26 and Xenorhabdus szentirmai strain DSM 16338.</title>
        <authorList>
            <person name="Gualtieri M."/>
            <person name="Ogier J.C."/>
            <person name="Pages S."/>
            <person name="Givaudan A."/>
            <person name="Gaudriault S."/>
        </authorList>
    </citation>
    <scope>NUCLEOTIDE SEQUENCE [LARGE SCALE GENOMIC DNA]</scope>
    <source>
        <strain evidence="1">DSM 16338</strain>
    </source>
</reference>
<accession>W1IWG1</accession>
<keyword evidence="2" id="KW-1185">Reference proteome</keyword>
<dbReference type="STRING" id="1427518.XSR1_170053"/>